<evidence type="ECO:0000313" key="1">
    <source>
        <dbReference type="EMBL" id="SEP33199.1"/>
    </source>
</evidence>
<reference evidence="2" key="1">
    <citation type="submission" date="2016-10" db="EMBL/GenBank/DDBJ databases">
        <authorList>
            <person name="Varghese N."/>
            <person name="Submissions S."/>
        </authorList>
    </citation>
    <scope>NUCLEOTIDE SEQUENCE [LARGE SCALE GENOMIC DNA]</scope>
    <source>
        <strain evidence="2">DSM 44993</strain>
    </source>
</reference>
<dbReference type="AlphaFoldDB" id="A0A1H8X014"/>
<dbReference type="Pfam" id="PF03243">
    <property type="entry name" value="MerB"/>
    <property type="match status" value="1"/>
</dbReference>
<name>A0A1H8X014_9PSEU</name>
<keyword evidence="2" id="KW-1185">Reference proteome</keyword>
<protein>
    <submittedName>
        <fullName evidence="1">Alkylmercury lyase</fullName>
    </submittedName>
</protein>
<dbReference type="RefSeq" id="WP_091617641.1">
    <property type="nucleotide sequence ID" value="NZ_FOEF01000006.1"/>
</dbReference>
<organism evidence="1 2">
    <name type="scientific">Amycolatopsis saalfeldensis</name>
    <dbReference type="NCBI Taxonomy" id="394193"/>
    <lineage>
        <taxon>Bacteria</taxon>
        <taxon>Bacillati</taxon>
        <taxon>Actinomycetota</taxon>
        <taxon>Actinomycetes</taxon>
        <taxon>Pseudonocardiales</taxon>
        <taxon>Pseudonocardiaceae</taxon>
        <taxon>Amycolatopsis</taxon>
    </lineage>
</organism>
<dbReference type="Proteomes" id="UP000198582">
    <property type="component" value="Unassembled WGS sequence"/>
</dbReference>
<dbReference type="Gene3D" id="3.30.450.410">
    <property type="match status" value="1"/>
</dbReference>
<dbReference type="SUPFAM" id="SSF160387">
    <property type="entry name" value="NosL/MerB-like"/>
    <property type="match status" value="1"/>
</dbReference>
<proteinExistence type="predicted"/>
<dbReference type="OrthoDB" id="7185309at2"/>
<dbReference type="InterPro" id="IPR004927">
    <property type="entry name" value="MerB"/>
</dbReference>
<dbReference type="InterPro" id="IPR053717">
    <property type="entry name" value="MerB_lyase_sf"/>
</dbReference>
<evidence type="ECO:0000313" key="2">
    <source>
        <dbReference type="Proteomes" id="UP000198582"/>
    </source>
</evidence>
<gene>
    <name evidence="1" type="ORF">SAMN04489732_106110</name>
</gene>
<dbReference type="STRING" id="394193.SAMN04489732_106110"/>
<dbReference type="GO" id="GO:0018836">
    <property type="term" value="F:alkylmercury lyase activity"/>
    <property type="evidence" value="ECO:0007669"/>
    <property type="project" value="InterPro"/>
</dbReference>
<accession>A0A1H8X014</accession>
<keyword evidence="1" id="KW-0456">Lyase</keyword>
<dbReference type="EMBL" id="FOEF01000006">
    <property type="protein sequence ID" value="SEP33199.1"/>
    <property type="molecule type" value="Genomic_DNA"/>
</dbReference>
<sequence length="239" mass="25754">MSELASAATRVPAARESLDTAWDEDVRVAVYRAFAVHGRPPTAPELADAAHGSLAVAKQALHRLDAARQLVLDECEHVALAHPFAAIPLGFSVMGARTLWWGGCAWDSFAIPHLVPDEPEVLVSTRCPGCGEPSALVVGREGPPSGAQVAHFPVPVARMWDDVRRTCSLQRLFCDESCVDGWAGESGTAKGSVLDLDTLWHLASGWYAGRLDHGYRRREPAEAADYFRGVGLTGAFWDA</sequence>